<evidence type="ECO:0000313" key="8">
    <source>
        <dbReference type="Proteomes" id="UP001558652"/>
    </source>
</evidence>
<evidence type="ECO:0000256" key="5">
    <source>
        <dbReference type="SAM" id="SignalP"/>
    </source>
</evidence>
<dbReference type="AlphaFoldDB" id="A0ABD0Z438"/>
<evidence type="ECO:0000256" key="4">
    <source>
        <dbReference type="RuleBase" id="RU000411"/>
    </source>
</evidence>
<sequence length="415" mass="46285">MDMGTELWGTGILLAALLGLTMAATPEDQLTMKELVGGSNKLAIKLQKPYCENGMFQELKGDGNVFIAPLSITSCLALLYMMSRGQTAHEITQALHINTTDYGEITSAYKRTLQSLHKEALSWANSVFIDNGVPVKKQYIDDIKTYMESLAENLDLSNEVEKSRQHINQWVASQTGQMIKELLPKSFSDDKNKVMVLVSAVFFKNEWIKPFQGTGKMEFEAIDGTKHTIDSMYSTDSHFGTERINEISADVVRIDYKGRSQSMLLFLPVLPSVSIDKVEESLGKVDFVSQVLDKVPHGRDGYDLEVIMPKFKLEDKYELSDAFRKLGLQRMFDSKLADFSKATDLKNIEVTNVYHSAAIEVDEKGTTASGATGMDISLDMLPRTITFDRTFLFAIVDNPTSSIVFMGRFNGPKAA</sequence>
<evidence type="ECO:0000256" key="3">
    <source>
        <dbReference type="ARBA" id="ARBA00022900"/>
    </source>
</evidence>
<evidence type="ECO:0000256" key="1">
    <source>
        <dbReference type="ARBA" id="ARBA00009500"/>
    </source>
</evidence>
<comment type="caution">
    <text evidence="7">The sequence shown here is derived from an EMBL/GenBank/DDBJ whole genome shotgun (WGS) entry which is preliminary data.</text>
</comment>
<dbReference type="InterPro" id="IPR023796">
    <property type="entry name" value="Serpin_dom"/>
</dbReference>
<keyword evidence="3" id="KW-0722">Serine protease inhibitor</keyword>
<dbReference type="Gene3D" id="3.30.497.10">
    <property type="entry name" value="Antithrombin, subunit I, domain 2"/>
    <property type="match status" value="1"/>
</dbReference>
<keyword evidence="2" id="KW-0646">Protease inhibitor</keyword>
<dbReference type="GO" id="GO:0004867">
    <property type="term" value="F:serine-type endopeptidase inhibitor activity"/>
    <property type="evidence" value="ECO:0007669"/>
    <property type="project" value="UniProtKB-KW"/>
</dbReference>
<dbReference type="InterPro" id="IPR042178">
    <property type="entry name" value="Serpin_sf_1"/>
</dbReference>
<comment type="similarity">
    <text evidence="1 4">Belongs to the serpin family.</text>
</comment>
<evidence type="ECO:0000259" key="6">
    <source>
        <dbReference type="SMART" id="SM00093"/>
    </source>
</evidence>
<dbReference type="CDD" id="cd00172">
    <property type="entry name" value="serpin"/>
    <property type="match status" value="1"/>
</dbReference>
<gene>
    <name evidence="7" type="ORF">AAG570_010240</name>
</gene>
<protein>
    <recommendedName>
        <fullName evidence="6">Serpin domain-containing protein</fullName>
    </recommendedName>
</protein>
<proteinExistence type="inferred from homology"/>
<dbReference type="PANTHER" id="PTHR11461:SF211">
    <property type="entry name" value="GH10112P-RELATED"/>
    <property type="match status" value="1"/>
</dbReference>
<evidence type="ECO:0000256" key="2">
    <source>
        <dbReference type="ARBA" id="ARBA00022690"/>
    </source>
</evidence>
<dbReference type="InterPro" id="IPR036186">
    <property type="entry name" value="Serpin_sf"/>
</dbReference>
<dbReference type="PANTHER" id="PTHR11461">
    <property type="entry name" value="SERINE PROTEASE INHIBITOR, SERPIN"/>
    <property type="match status" value="1"/>
</dbReference>
<organism evidence="7 8">
    <name type="scientific">Ranatra chinensis</name>
    <dbReference type="NCBI Taxonomy" id="642074"/>
    <lineage>
        <taxon>Eukaryota</taxon>
        <taxon>Metazoa</taxon>
        <taxon>Ecdysozoa</taxon>
        <taxon>Arthropoda</taxon>
        <taxon>Hexapoda</taxon>
        <taxon>Insecta</taxon>
        <taxon>Pterygota</taxon>
        <taxon>Neoptera</taxon>
        <taxon>Paraneoptera</taxon>
        <taxon>Hemiptera</taxon>
        <taxon>Heteroptera</taxon>
        <taxon>Panheteroptera</taxon>
        <taxon>Nepomorpha</taxon>
        <taxon>Nepidae</taxon>
        <taxon>Ranatrinae</taxon>
        <taxon>Ranatra</taxon>
    </lineage>
</organism>
<dbReference type="InterPro" id="IPR042185">
    <property type="entry name" value="Serpin_sf_2"/>
</dbReference>
<dbReference type="InterPro" id="IPR023795">
    <property type="entry name" value="Serpin_CS"/>
</dbReference>
<feature type="signal peptide" evidence="5">
    <location>
        <begin position="1"/>
        <end position="23"/>
    </location>
</feature>
<reference evidence="7 8" key="1">
    <citation type="submission" date="2024-07" db="EMBL/GenBank/DDBJ databases">
        <title>Chromosome-level genome assembly of the water stick insect Ranatra chinensis (Heteroptera: Nepidae).</title>
        <authorList>
            <person name="Liu X."/>
        </authorList>
    </citation>
    <scope>NUCLEOTIDE SEQUENCE [LARGE SCALE GENOMIC DNA]</scope>
    <source>
        <strain evidence="7">Cailab_2021Rc</strain>
        <tissue evidence="7">Muscle</tissue>
    </source>
</reference>
<keyword evidence="5" id="KW-0732">Signal</keyword>
<evidence type="ECO:0000313" key="7">
    <source>
        <dbReference type="EMBL" id="KAL1132283.1"/>
    </source>
</evidence>
<feature type="chain" id="PRO_5044744294" description="Serpin domain-containing protein" evidence="5">
    <location>
        <begin position="24"/>
        <end position="415"/>
    </location>
</feature>
<name>A0ABD0Z438_9HEMI</name>
<dbReference type="SUPFAM" id="SSF56574">
    <property type="entry name" value="Serpins"/>
    <property type="match status" value="1"/>
</dbReference>
<dbReference type="SMART" id="SM00093">
    <property type="entry name" value="SERPIN"/>
    <property type="match status" value="1"/>
</dbReference>
<dbReference type="Pfam" id="PF00079">
    <property type="entry name" value="Serpin"/>
    <property type="match status" value="1"/>
</dbReference>
<keyword evidence="8" id="KW-1185">Reference proteome</keyword>
<dbReference type="InterPro" id="IPR000215">
    <property type="entry name" value="Serpin_fam"/>
</dbReference>
<feature type="domain" description="Serpin" evidence="6">
    <location>
        <begin position="55"/>
        <end position="412"/>
    </location>
</feature>
<dbReference type="PROSITE" id="PS00284">
    <property type="entry name" value="SERPIN"/>
    <property type="match status" value="1"/>
</dbReference>
<accession>A0ABD0Z438</accession>
<dbReference type="Proteomes" id="UP001558652">
    <property type="component" value="Unassembled WGS sequence"/>
</dbReference>
<dbReference type="Gene3D" id="2.30.39.10">
    <property type="entry name" value="Alpha-1-antitrypsin, domain 1"/>
    <property type="match status" value="1"/>
</dbReference>
<dbReference type="EMBL" id="JBFDAA010000005">
    <property type="protein sequence ID" value="KAL1132283.1"/>
    <property type="molecule type" value="Genomic_DNA"/>
</dbReference>